<name>A0ABP7V8K6_9ACTN</name>
<reference evidence="3" key="1">
    <citation type="journal article" date="2019" name="Int. J. Syst. Evol. Microbiol.">
        <title>The Global Catalogue of Microorganisms (GCM) 10K type strain sequencing project: providing services to taxonomists for standard genome sequencing and annotation.</title>
        <authorList>
            <consortium name="The Broad Institute Genomics Platform"/>
            <consortium name="The Broad Institute Genome Sequencing Center for Infectious Disease"/>
            <person name="Wu L."/>
            <person name="Ma J."/>
        </authorList>
    </citation>
    <scope>NUCLEOTIDE SEQUENCE [LARGE SCALE GENOMIC DNA]</scope>
    <source>
        <strain evidence="3">JCM 16702</strain>
    </source>
</reference>
<proteinExistence type="predicted"/>
<accession>A0ABP7V8K6</accession>
<feature type="region of interest" description="Disordered" evidence="1">
    <location>
        <begin position="75"/>
        <end position="102"/>
    </location>
</feature>
<keyword evidence="3" id="KW-1185">Reference proteome</keyword>
<feature type="region of interest" description="Disordered" evidence="1">
    <location>
        <begin position="1"/>
        <end position="36"/>
    </location>
</feature>
<evidence type="ECO:0000313" key="3">
    <source>
        <dbReference type="Proteomes" id="UP001500683"/>
    </source>
</evidence>
<organism evidence="2 3">
    <name type="scientific">Actinomadura miaoliensis</name>
    <dbReference type="NCBI Taxonomy" id="430685"/>
    <lineage>
        <taxon>Bacteria</taxon>
        <taxon>Bacillati</taxon>
        <taxon>Actinomycetota</taxon>
        <taxon>Actinomycetes</taxon>
        <taxon>Streptosporangiales</taxon>
        <taxon>Thermomonosporaceae</taxon>
        <taxon>Actinomadura</taxon>
    </lineage>
</organism>
<evidence type="ECO:0000313" key="2">
    <source>
        <dbReference type="EMBL" id="GAA4061891.1"/>
    </source>
</evidence>
<dbReference type="EMBL" id="BAAAZG010000003">
    <property type="protein sequence ID" value="GAA4061891.1"/>
    <property type="molecule type" value="Genomic_DNA"/>
</dbReference>
<sequence>MATPGGKHNASMKYTVKRDGNNLRRRSTGPTFACPIDHQAGAAAQRRFRRSPPNTIKHWGNRYLVVRRPVVIVSSSHDPSLPNSPAAPRRQPHCAPRPRGSL</sequence>
<comment type="caution">
    <text evidence="2">The sequence shown here is derived from an EMBL/GenBank/DDBJ whole genome shotgun (WGS) entry which is preliminary data.</text>
</comment>
<gene>
    <name evidence="2" type="ORF">GCM10022214_13710</name>
</gene>
<dbReference type="Proteomes" id="UP001500683">
    <property type="component" value="Unassembled WGS sequence"/>
</dbReference>
<protein>
    <submittedName>
        <fullName evidence="2">Uncharacterized protein</fullName>
    </submittedName>
</protein>
<evidence type="ECO:0000256" key="1">
    <source>
        <dbReference type="SAM" id="MobiDB-lite"/>
    </source>
</evidence>